<name>A0A443RSC3_9ACAR</name>
<dbReference type="InterPro" id="IPR045357">
    <property type="entry name" value="Aminopeptidase_N-like_N"/>
</dbReference>
<dbReference type="GO" id="GO:0043171">
    <property type="term" value="P:peptide catabolic process"/>
    <property type="evidence" value="ECO:0007669"/>
    <property type="project" value="TreeGrafter"/>
</dbReference>
<evidence type="ECO:0000313" key="2">
    <source>
        <dbReference type="EMBL" id="RWS18206.1"/>
    </source>
</evidence>
<dbReference type="Proteomes" id="UP000288716">
    <property type="component" value="Unassembled WGS sequence"/>
</dbReference>
<dbReference type="SUPFAM" id="SSF63737">
    <property type="entry name" value="Leukotriene A4 hydrolase N-terminal domain"/>
    <property type="match status" value="1"/>
</dbReference>
<accession>A0A443RSC3</accession>
<dbReference type="GO" id="GO:0005615">
    <property type="term" value="C:extracellular space"/>
    <property type="evidence" value="ECO:0007669"/>
    <property type="project" value="TreeGrafter"/>
</dbReference>
<dbReference type="GO" id="GO:0006508">
    <property type="term" value="P:proteolysis"/>
    <property type="evidence" value="ECO:0007669"/>
    <property type="project" value="TreeGrafter"/>
</dbReference>
<sequence>IGSQQCSEDGYFRLDSSIYPTHYTLTIRQDLERLIFEGEVVIHVVSKSRTRFIKLHAKNLTVISAKLVNSNNEIEDIMYCKTEETVAFKFEKDIIGRVKLKILYDGFISDHHLNGLYAFKSNANDVTRYSTATQFEAFSARKAFPCFDEPGFKATFKITIIAPKDRTVLS</sequence>
<dbReference type="Pfam" id="PF17900">
    <property type="entry name" value="Peptidase_M1_N"/>
    <property type="match status" value="1"/>
</dbReference>
<feature type="domain" description="Aminopeptidase N-like N-terminal" evidence="1">
    <location>
        <begin position="20"/>
        <end position="170"/>
    </location>
</feature>
<dbReference type="GO" id="GO:0016020">
    <property type="term" value="C:membrane"/>
    <property type="evidence" value="ECO:0007669"/>
    <property type="project" value="TreeGrafter"/>
</dbReference>
<dbReference type="InterPro" id="IPR050344">
    <property type="entry name" value="Peptidase_M1_aminopeptidases"/>
</dbReference>
<proteinExistence type="predicted"/>
<dbReference type="GO" id="GO:0042277">
    <property type="term" value="F:peptide binding"/>
    <property type="evidence" value="ECO:0007669"/>
    <property type="project" value="TreeGrafter"/>
</dbReference>
<dbReference type="InterPro" id="IPR042097">
    <property type="entry name" value="Aminopeptidase_N-like_N_sf"/>
</dbReference>
<dbReference type="GO" id="GO:0005737">
    <property type="term" value="C:cytoplasm"/>
    <property type="evidence" value="ECO:0007669"/>
    <property type="project" value="TreeGrafter"/>
</dbReference>
<dbReference type="AlphaFoldDB" id="A0A443RSC3"/>
<dbReference type="VEuPathDB" id="VectorBase:LDEU013834"/>
<reference evidence="2 3" key="1">
    <citation type="journal article" date="2018" name="Gigascience">
        <title>Genomes of trombidid mites reveal novel predicted allergens and laterally-transferred genes associated with secondary metabolism.</title>
        <authorList>
            <person name="Dong X."/>
            <person name="Chaisiri K."/>
            <person name="Xia D."/>
            <person name="Armstrong S.D."/>
            <person name="Fang Y."/>
            <person name="Donnelly M.J."/>
            <person name="Kadowaki T."/>
            <person name="McGarry J.W."/>
            <person name="Darby A.C."/>
            <person name="Makepeace B.L."/>
        </authorList>
    </citation>
    <scope>NUCLEOTIDE SEQUENCE [LARGE SCALE GENOMIC DNA]</scope>
    <source>
        <strain evidence="2">UoL-UT</strain>
    </source>
</reference>
<dbReference type="PANTHER" id="PTHR11533">
    <property type="entry name" value="PROTEASE M1 ZINC METALLOPROTEASE"/>
    <property type="match status" value="1"/>
</dbReference>
<protein>
    <recommendedName>
        <fullName evidence="1">Aminopeptidase N-like N-terminal domain-containing protein</fullName>
    </recommendedName>
</protein>
<comment type="caution">
    <text evidence="2">The sequence shown here is derived from an EMBL/GenBank/DDBJ whole genome shotgun (WGS) entry which is preliminary data.</text>
</comment>
<evidence type="ECO:0000259" key="1">
    <source>
        <dbReference type="Pfam" id="PF17900"/>
    </source>
</evidence>
<feature type="non-terminal residue" evidence="2">
    <location>
        <position position="1"/>
    </location>
</feature>
<evidence type="ECO:0000313" key="3">
    <source>
        <dbReference type="Proteomes" id="UP000288716"/>
    </source>
</evidence>
<gene>
    <name evidence="2" type="ORF">B4U80_09599</name>
</gene>
<keyword evidence="3" id="KW-1185">Reference proteome</keyword>
<dbReference type="Gene3D" id="2.60.40.1730">
    <property type="entry name" value="tricorn interacting facor f3 domain"/>
    <property type="match status" value="1"/>
</dbReference>
<dbReference type="STRING" id="299467.A0A443RSC3"/>
<dbReference type="GO" id="GO:0008270">
    <property type="term" value="F:zinc ion binding"/>
    <property type="evidence" value="ECO:0007669"/>
    <property type="project" value="TreeGrafter"/>
</dbReference>
<dbReference type="PANTHER" id="PTHR11533:SF174">
    <property type="entry name" value="PUROMYCIN-SENSITIVE AMINOPEPTIDASE-RELATED"/>
    <property type="match status" value="1"/>
</dbReference>
<dbReference type="EMBL" id="NCKV01043797">
    <property type="protein sequence ID" value="RWS18206.1"/>
    <property type="molecule type" value="Genomic_DNA"/>
</dbReference>
<feature type="non-terminal residue" evidence="2">
    <location>
        <position position="170"/>
    </location>
</feature>
<organism evidence="2 3">
    <name type="scientific">Leptotrombidium deliense</name>
    <dbReference type="NCBI Taxonomy" id="299467"/>
    <lineage>
        <taxon>Eukaryota</taxon>
        <taxon>Metazoa</taxon>
        <taxon>Ecdysozoa</taxon>
        <taxon>Arthropoda</taxon>
        <taxon>Chelicerata</taxon>
        <taxon>Arachnida</taxon>
        <taxon>Acari</taxon>
        <taxon>Acariformes</taxon>
        <taxon>Trombidiformes</taxon>
        <taxon>Prostigmata</taxon>
        <taxon>Anystina</taxon>
        <taxon>Parasitengona</taxon>
        <taxon>Trombiculoidea</taxon>
        <taxon>Trombiculidae</taxon>
        <taxon>Leptotrombidium</taxon>
    </lineage>
</organism>
<dbReference type="OrthoDB" id="510539at2759"/>
<dbReference type="GO" id="GO:0070006">
    <property type="term" value="F:metalloaminopeptidase activity"/>
    <property type="evidence" value="ECO:0007669"/>
    <property type="project" value="TreeGrafter"/>
</dbReference>